<gene>
    <name evidence="2" type="ORF">FM037_28305</name>
</gene>
<dbReference type="EMBL" id="CP041614">
    <property type="protein sequence ID" value="QDO86465.1"/>
    <property type="molecule type" value="Genomic_DNA"/>
</dbReference>
<dbReference type="PROSITE" id="PS51257">
    <property type="entry name" value="PROKAR_LIPOPROTEIN"/>
    <property type="match status" value="1"/>
</dbReference>
<evidence type="ECO:0008006" key="4">
    <source>
        <dbReference type="Google" id="ProtNLM"/>
    </source>
</evidence>
<accession>A0ABX5X530</accession>
<proteinExistence type="predicted"/>
<evidence type="ECO:0000313" key="2">
    <source>
        <dbReference type="EMBL" id="QDO86465.1"/>
    </source>
</evidence>
<keyword evidence="3" id="KW-1185">Reference proteome</keyword>
<organism evidence="2 3">
    <name type="scientific">Shewanella psychropiezotolerans</name>
    <dbReference type="NCBI Taxonomy" id="2593655"/>
    <lineage>
        <taxon>Bacteria</taxon>
        <taxon>Pseudomonadati</taxon>
        <taxon>Pseudomonadota</taxon>
        <taxon>Gammaproteobacteria</taxon>
        <taxon>Alteromonadales</taxon>
        <taxon>Shewanellaceae</taxon>
        <taxon>Shewanella</taxon>
    </lineage>
</organism>
<evidence type="ECO:0000256" key="1">
    <source>
        <dbReference type="SAM" id="SignalP"/>
    </source>
</evidence>
<sequence length="344" mass="38263">MLIRIIPAIFIAFLVSGCTATPAKQPLNAPLTNKSINVYSLISQDEIEALYPISNNSAVSAQFGLIGALVGGAIDSSINQSNAEKANDSLVEIRNQLLDLDFDLLFEEEIRKKLDDQVHIGSITTIKSIDELKNRLEVGESYLLLSTNYKLDIDFRTPLIETAVTLSEHGKTKKSSKTLYKNSFTYFGTSLPLAIKSQADIDKEITELNEKFTSKSDAYQSSHKNKMRLRKQIRKAKNTSLDHDQSVDIAARAWNQEYKGTLNKGLRSGIQDLFSIIETDIEDRTDPKQYEKIGTTPSGYPNYHKSILVSESDSRKIIRFTSGARAGALCSMPNTESDIKVVCI</sequence>
<keyword evidence="1" id="KW-0732">Signal</keyword>
<name>A0ABX5X530_9GAMM</name>
<dbReference type="Proteomes" id="UP000315947">
    <property type="component" value="Chromosome"/>
</dbReference>
<evidence type="ECO:0000313" key="3">
    <source>
        <dbReference type="Proteomes" id="UP000315947"/>
    </source>
</evidence>
<dbReference type="RefSeq" id="WP_144048748.1">
    <property type="nucleotide sequence ID" value="NZ_CP041614.1"/>
</dbReference>
<reference evidence="2 3" key="1">
    <citation type="submission" date="2019-07" db="EMBL/GenBank/DDBJ databases">
        <title>Shewanella sp. YLB-06 whole genomic sequence.</title>
        <authorList>
            <person name="Yu L."/>
        </authorList>
    </citation>
    <scope>NUCLEOTIDE SEQUENCE [LARGE SCALE GENOMIC DNA]</scope>
    <source>
        <strain evidence="2 3">YLB-06</strain>
    </source>
</reference>
<feature type="signal peptide" evidence="1">
    <location>
        <begin position="1"/>
        <end position="20"/>
    </location>
</feature>
<feature type="chain" id="PRO_5046169238" description="Lipoprotein" evidence="1">
    <location>
        <begin position="21"/>
        <end position="344"/>
    </location>
</feature>
<protein>
    <recommendedName>
        <fullName evidence="4">Lipoprotein</fullName>
    </recommendedName>
</protein>